<dbReference type="RefSeq" id="WP_284101366.1">
    <property type="nucleotide sequence ID" value="NZ_JARRAF010000015.1"/>
</dbReference>
<accession>A0ABT7DYB6</accession>
<gene>
    <name evidence="1" type="ORF">PZA18_13445</name>
</gene>
<reference evidence="1" key="1">
    <citation type="submission" date="2023-03" db="EMBL/GenBank/DDBJ databases">
        <title>Chitinimonas shenzhenensis gen. nov., sp. nov., a novel member of family Burkholderiaceae isolated from activated sludge collected in Shen Zhen, China.</title>
        <authorList>
            <person name="Wang X."/>
        </authorList>
    </citation>
    <scope>NUCLEOTIDE SEQUENCE</scope>
    <source>
        <strain evidence="1">DQS-5</strain>
    </source>
</reference>
<evidence type="ECO:0000313" key="1">
    <source>
        <dbReference type="EMBL" id="MDK2125053.1"/>
    </source>
</evidence>
<dbReference type="EMBL" id="JARRAF010000015">
    <property type="protein sequence ID" value="MDK2125053.1"/>
    <property type="molecule type" value="Genomic_DNA"/>
</dbReference>
<evidence type="ECO:0000313" key="2">
    <source>
        <dbReference type="Proteomes" id="UP001172778"/>
    </source>
</evidence>
<organism evidence="1 2">
    <name type="scientific">Parachitinimonas caeni</name>
    <dbReference type="NCBI Taxonomy" id="3031301"/>
    <lineage>
        <taxon>Bacteria</taxon>
        <taxon>Pseudomonadati</taxon>
        <taxon>Pseudomonadota</taxon>
        <taxon>Betaproteobacteria</taxon>
        <taxon>Neisseriales</taxon>
        <taxon>Chitinibacteraceae</taxon>
        <taxon>Parachitinimonas</taxon>
    </lineage>
</organism>
<protein>
    <submittedName>
        <fullName evidence="1">Uncharacterized protein</fullName>
    </submittedName>
</protein>
<proteinExistence type="predicted"/>
<comment type="caution">
    <text evidence="1">The sequence shown here is derived from an EMBL/GenBank/DDBJ whole genome shotgun (WGS) entry which is preliminary data.</text>
</comment>
<dbReference type="Proteomes" id="UP001172778">
    <property type="component" value="Unassembled WGS sequence"/>
</dbReference>
<name>A0ABT7DYB6_9NEIS</name>
<keyword evidence="2" id="KW-1185">Reference proteome</keyword>
<sequence length="233" mass="28033">MNFLKRHISPITMMDDSAEEHQKNVAFLWEQMGRVEEYPYALQITHEYSKSNLENHLVLYPDDTKGALDYLRLMAQSSWYMMRLHFQPKEIFSGHWLDKITTFKVRQGEKENRFDYHIWYYGVVAAIILRDEEMVRQMIHDHKILNLLESEDSPRDQVQFTAMFYEQVLYYLVIQYDKISAKHRKFCEEIQDMKLERLNNYAAILAEKYNIDQPCKPARFTKLLGSTRFHSKT</sequence>